<name>A0ABS4TG76_9PSEU</name>
<evidence type="ECO:0008006" key="4">
    <source>
        <dbReference type="Google" id="ProtNLM"/>
    </source>
</evidence>
<evidence type="ECO:0000256" key="1">
    <source>
        <dbReference type="SAM" id="Phobius"/>
    </source>
</evidence>
<keyword evidence="3" id="KW-1185">Reference proteome</keyword>
<evidence type="ECO:0000313" key="2">
    <source>
        <dbReference type="EMBL" id="MBP2322826.1"/>
    </source>
</evidence>
<keyword evidence="1" id="KW-1133">Transmembrane helix</keyword>
<keyword evidence="1" id="KW-0472">Membrane</keyword>
<keyword evidence="1" id="KW-0812">Transmembrane</keyword>
<organism evidence="2 3">
    <name type="scientific">Kibdelosporangium banguiense</name>
    <dbReference type="NCBI Taxonomy" id="1365924"/>
    <lineage>
        <taxon>Bacteria</taxon>
        <taxon>Bacillati</taxon>
        <taxon>Actinomycetota</taxon>
        <taxon>Actinomycetes</taxon>
        <taxon>Pseudonocardiales</taxon>
        <taxon>Pseudonocardiaceae</taxon>
        <taxon>Kibdelosporangium</taxon>
    </lineage>
</organism>
<dbReference type="Proteomes" id="UP001519332">
    <property type="component" value="Unassembled WGS sequence"/>
</dbReference>
<evidence type="ECO:0000313" key="3">
    <source>
        <dbReference type="Proteomes" id="UP001519332"/>
    </source>
</evidence>
<accession>A0ABS4TG76</accession>
<proteinExistence type="predicted"/>
<sequence>MSRRTYLSWLAVWIASVVVYAVIQTAPNWQIPGWVNIPIILLGVVSLAQCCRWHWYRHRCRVWSKLNARAAADHARAHQR</sequence>
<gene>
    <name evidence="2" type="ORF">JOF56_003211</name>
</gene>
<protein>
    <recommendedName>
        <fullName evidence="4">DUF2530 domain-containing protein</fullName>
    </recommendedName>
</protein>
<feature type="transmembrane region" description="Helical" evidence="1">
    <location>
        <begin position="31"/>
        <end position="51"/>
    </location>
</feature>
<comment type="caution">
    <text evidence="2">The sequence shown here is derived from an EMBL/GenBank/DDBJ whole genome shotgun (WGS) entry which is preliminary data.</text>
</comment>
<reference evidence="2 3" key="1">
    <citation type="submission" date="2021-03" db="EMBL/GenBank/DDBJ databases">
        <title>Sequencing the genomes of 1000 actinobacteria strains.</title>
        <authorList>
            <person name="Klenk H.-P."/>
        </authorList>
    </citation>
    <scope>NUCLEOTIDE SEQUENCE [LARGE SCALE GENOMIC DNA]</scope>
    <source>
        <strain evidence="2 3">DSM 46670</strain>
    </source>
</reference>
<dbReference type="EMBL" id="JAGINW010000001">
    <property type="protein sequence ID" value="MBP2322826.1"/>
    <property type="molecule type" value="Genomic_DNA"/>
</dbReference>